<reference evidence="2" key="4">
    <citation type="submission" date="2025-09" db="UniProtKB">
        <authorList>
            <consortium name="Ensembl"/>
        </authorList>
    </citation>
    <scope>IDENTIFICATION</scope>
</reference>
<proteinExistence type="predicted"/>
<dbReference type="PANTHER" id="PTHR36867:SF1">
    <property type="entry name" value="RIKEN CDNA 2610318N02 GENE"/>
    <property type="match status" value="1"/>
</dbReference>
<dbReference type="HOGENOM" id="CLU_1618474_0_0_1"/>
<dbReference type="eggNOG" id="ENOG502S6SY">
    <property type="taxonomic scope" value="Eukaryota"/>
</dbReference>
<protein>
    <submittedName>
        <fullName evidence="2">Uncharacterized protein</fullName>
    </submittedName>
</protein>
<dbReference type="EMBL" id="AGCU01127493">
    <property type="status" value="NOT_ANNOTATED_CDS"/>
    <property type="molecule type" value="Genomic_DNA"/>
</dbReference>
<reference evidence="2" key="3">
    <citation type="submission" date="2025-08" db="UniProtKB">
        <authorList>
            <consortium name="Ensembl"/>
        </authorList>
    </citation>
    <scope>IDENTIFICATION</scope>
</reference>
<keyword evidence="3" id="KW-1185">Reference proteome</keyword>
<evidence type="ECO:0000313" key="2">
    <source>
        <dbReference type="Ensembl" id="ENSPSIP00000012966.1"/>
    </source>
</evidence>
<reference evidence="3" key="2">
    <citation type="journal article" date="2013" name="Nat. Genet.">
        <title>The draft genomes of soft-shell turtle and green sea turtle yield insights into the development and evolution of the turtle-specific body plan.</title>
        <authorList>
            <person name="Wang Z."/>
            <person name="Pascual-Anaya J."/>
            <person name="Zadissa A."/>
            <person name="Li W."/>
            <person name="Niimura Y."/>
            <person name="Huang Z."/>
            <person name="Li C."/>
            <person name="White S."/>
            <person name="Xiong Z."/>
            <person name="Fang D."/>
            <person name="Wang B."/>
            <person name="Ming Y."/>
            <person name="Chen Y."/>
            <person name="Zheng Y."/>
            <person name="Kuraku S."/>
            <person name="Pignatelli M."/>
            <person name="Herrero J."/>
            <person name="Beal K."/>
            <person name="Nozawa M."/>
            <person name="Li Q."/>
            <person name="Wang J."/>
            <person name="Zhang H."/>
            <person name="Yu L."/>
            <person name="Shigenobu S."/>
            <person name="Wang J."/>
            <person name="Liu J."/>
            <person name="Flicek P."/>
            <person name="Searle S."/>
            <person name="Wang J."/>
            <person name="Kuratani S."/>
            <person name="Yin Y."/>
            <person name="Aken B."/>
            <person name="Zhang G."/>
            <person name="Irie N."/>
        </authorList>
    </citation>
    <scope>NUCLEOTIDE SEQUENCE [LARGE SCALE GENOMIC DNA]</scope>
    <source>
        <strain evidence="3">Daiwa-1</strain>
    </source>
</reference>
<evidence type="ECO:0000256" key="1">
    <source>
        <dbReference type="SAM" id="MobiDB-lite"/>
    </source>
</evidence>
<dbReference type="EMBL" id="AGCU01127494">
    <property type="status" value="NOT_ANNOTATED_CDS"/>
    <property type="molecule type" value="Genomic_DNA"/>
</dbReference>
<dbReference type="Ensembl" id="ENSPSIT00000013028.1">
    <property type="protein sequence ID" value="ENSPSIP00000012966.1"/>
    <property type="gene ID" value="ENSPSIG00000011672.1"/>
</dbReference>
<dbReference type="PANTHER" id="PTHR36867">
    <property type="entry name" value="MCG131172, ISOFORM CRA_A"/>
    <property type="match status" value="1"/>
</dbReference>
<organism evidence="2 3">
    <name type="scientific">Pelodiscus sinensis</name>
    <name type="common">Chinese softshell turtle</name>
    <name type="synonym">Trionyx sinensis</name>
    <dbReference type="NCBI Taxonomy" id="13735"/>
    <lineage>
        <taxon>Eukaryota</taxon>
        <taxon>Metazoa</taxon>
        <taxon>Chordata</taxon>
        <taxon>Craniata</taxon>
        <taxon>Vertebrata</taxon>
        <taxon>Euteleostomi</taxon>
        <taxon>Archelosauria</taxon>
        <taxon>Testudinata</taxon>
        <taxon>Testudines</taxon>
        <taxon>Cryptodira</taxon>
        <taxon>Trionychia</taxon>
        <taxon>Trionychidae</taxon>
        <taxon>Pelodiscus</taxon>
    </lineage>
</organism>
<reference evidence="3" key="1">
    <citation type="submission" date="2011-10" db="EMBL/GenBank/DDBJ databases">
        <authorList>
            <consortium name="Soft-shell Turtle Genome Consortium"/>
        </authorList>
    </citation>
    <scope>NUCLEOTIDE SEQUENCE [LARGE SCALE GENOMIC DNA]</scope>
    <source>
        <strain evidence="3">Daiwa-1</strain>
    </source>
</reference>
<feature type="region of interest" description="Disordered" evidence="1">
    <location>
        <begin position="1"/>
        <end position="24"/>
    </location>
</feature>
<dbReference type="AlphaFoldDB" id="K7FY56"/>
<dbReference type="Proteomes" id="UP000007267">
    <property type="component" value="Unassembled WGS sequence"/>
</dbReference>
<name>K7FY56_PELSI</name>
<feature type="region of interest" description="Disordered" evidence="1">
    <location>
        <begin position="119"/>
        <end position="164"/>
    </location>
</feature>
<sequence>MRCPRQMTGKKQAPEGGFCPSHTRASGSTVPPMFTMPRVFGPFPELMSKQMDRTTVSNTDLKHLWSGVSTMNPKSMVDLHPIVLNPGGFHTSLQAGNHINKLRYTNFSRPLGNNLKPSLQKACPSDMKSTPSVFDTPMLSKFQGSSEDDMDNEKPGPSSSPKGA</sequence>
<dbReference type="EMBL" id="AGCU01127492">
    <property type="status" value="NOT_ANNOTATED_CDS"/>
    <property type="molecule type" value="Genomic_DNA"/>
</dbReference>
<dbReference type="GeneTree" id="ENSGT00390000004807"/>
<accession>K7FY56</accession>
<dbReference type="STRING" id="13735.ENSPSIP00000012966"/>
<evidence type="ECO:0000313" key="3">
    <source>
        <dbReference type="Proteomes" id="UP000007267"/>
    </source>
</evidence>